<protein>
    <submittedName>
        <fullName evidence="1">Uncharacterized protein</fullName>
    </submittedName>
</protein>
<sequence>MSSLPEPDDTGAHPGPDAIALPRAAALVLWSAAYLRGDIGPDDAAVLAQGSGHRQVGGGGEDLFDWMTALRRLPLAQVHLVLPAPGRITGLVGPPEAVASALESEQAVVVSAAGMAEHTLVPIAEALGPDGTRGTLVSWRRIAARGGAPAPVRAFGGARETFLRALQQAASGTLELDLVPEEAIPLQALPATWTSVPLPRHVGAPAEHLLTLAARTLLLADQELWTGSEHTHALSEDTERREVLHTLRDEAREAIMETVGLIISDELG</sequence>
<proteinExistence type="predicted"/>
<gene>
    <name evidence="1" type="ORF">DEO23_10860</name>
</gene>
<keyword evidence="2" id="KW-1185">Reference proteome</keyword>
<accession>A0A2U2RIU6</accession>
<comment type="caution">
    <text evidence="1">The sequence shown here is derived from an EMBL/GenBank/DDBJ whole genome shotgun (WGS) entry which is preliminary data.</text>
</comment>
<dbReference type="AlphaFoldDB" id="A0A2U2RIU6"/>
<name>A0A2U2RIU6_9MICO</name>
<dbReference type="EMBL" id="QFKX01000004">
    <property type="protein sequence ID" value="PWH05705.1"/>
    <property type="molecule type" value="Genomic_DNA"/>
</dbReference>
<reference evidence="1 2" key="1">
    <citation type="submission" date="2018-05" db="EMBL/GenBank/DDBJ databases">
        <title>Brachybacterium sp. M1HQ-2T, whole genome shotgun sequence.</title>
        <authorList>
            <person name="Tuo L."/>
        </authorList>
    </citation>
    <scope>NUCLEOTIDE SEQUENCE [LARGE SCALE GENOMIC DNA]</scope>
    <source>
        <strain evidence="1 2">M1HQ-2</strain>
    </source>
</reference>
<dbReference type="Proteomes" id="UP000245590">
    <property type="component" value="Unassembled WGS sequence"/>
</dbReference>
<evidence type="ECO:0000313" key="2">
    <source>
        <dbReference type="Proteomes" id="UP000245590"/>
    </source>
</evidence>
<evidence type="ECO:0000313" key="1">
    <source>
        <dbReference type="EMBL" id="PWH05705.1"/>
    </source>
</evidence>
<organism evidence="1 2">
    <name type="scientific">Brachybacterium endophyticum</name>
    <dbReference type="NCBI Taxonomy" id="2182385"/>
    <lineage>
        <taxon>Bacteria</taxon>
        <taxon>Bacillati</taxon>
        <taxon>Actinomycetota</taxon>
        <taxon>Actinomycetes</taxon>
        <taxon>Micrococcales</taxon>
        <taxon>Dermabacteraceae</taxon>
        <taxon>Brachybacterium</taxon>
    </lineage>
</organism>
<dbReference type="OrthoDB" id="4791053at2"/>
<dbReference type="RefSeq" id="WP_109276061.1">
    <property type="nucleotide sequence ID" value="NZ_QFKX01000004.1"/>
</dbReference>